<name>A0ABR8DL66_9NOSO</name>
<dbReference type="InterPro" id="IPR022516">
    <property type="entry name" value="CHP03798_Ocin"/>
</dbReference>
<protein>
    <submittedName>
        <fullName evidence="2">Nif11-like leader peptide family natural product</fullName>
    </submittedName>
</protein>
<reference evidence="2 3" key="1">
    <citation type="journal article" date="2020" name="ISME J.">
        <title>Comparative genomics reveals insights into cyanobacterial evolution and habitat adaptation.</title>
        <authorList>
            <person name="Chen M.Y."/>
            <person name="Teng W.K."/>
            <person name="Zhao L."/>
            <person name="Hu C.X."/>
            <person name="Zhou Y.K."/>
            <person name="Han B.P."/>
            <person name="Song L.R."/>
            <person name="Shu W.S."/>
        </authorList>
    </citation>
    <scope>NUCLEOTIDE SEQUENCE [LARGE SCALE GENOMIC DNA]</scope>
    <source>
        <strain evidence="2 3">FACHB-838</strain>
    </source>
</reference>
<feature type="domain" description="Nif11" evidence="1">
    <location>
        <begin position="1"/>
        <end position="26"/>
    </location>
</feature>
<dbReference type="NCBIfam" id="TIGR03798">
    <property type="entry name" value="leader_Nif11"/>
    <property type="match status" value="1"/>
</dbReference>
<proteinExistence type="predicted"/>
<comment type="caution">
    <text evidence="2">The sequence shown here is derived from an EMBL/GenBank/DDBJ whole genome shotgun (WGS) entry which is preliminary data.</text>
</comment>
<dbReference type="InterPro" id="IPR012903">
    <property type="entry name" value="Nif11"/>
</dbReference>
<gene>
    <name evidence="2" type="ORF">H6G97_11305</name>
</gene>
<dbReference type="Proteomes" id="UP000623440">
    <property type="component" value="Unassembled WGS sequence"/>
</dbReference>
<sequence>MSIESAKAFYSRMTTDETFRTQLEQAGI</sequence>
<dbReference type="EMBL" id="JACJSI010000016">
    <property type="protein sequence ID" value="MBD2530125.1"/>
    <property type="molecule type" value="Genomic_DNA"/>
</dbReference>
<dbReference type="Pfam" id="PF07862">
    <property type="entry name" value="Nif11"/>
    <property type="match status" value="1"/>
</dbReference>
<evidence type="ECO:0000313" key="3">
    <source>
        <dbReference type="Proteomes" id="UP000623440"/>
    </source>
</evidence>
<keyword evidence="3" id="KW-1185">Reference proteome</keyword>
<organism evidence="2 3">
    <name type="scientific">Nostoc flagelliforme FACHB-838</name>
    <dbReference type="NCBI Taxonomy" id="2692904"/>
    <lineage>
        <taxon>Bacteria</taxon>
        <taxon>Bacillati</taxon>
        <taxon>Cyanobacteriota</taxon>
        <taxon>Cyanophyceae</taxon>
        <taxon>Nostocales</taxon>
        <taxon>Nostocaceae</taxon>
        <taxon>Nostoc</taxon>
    </lineage>
</organism>
<accession>A0ABR8DL66</accession>
<evidence type="ECO:0000259" key="1">
    <source>
        <dbReference type="Pfam" id="PF07862"/>
    </source>
</evidence>
<evidence type="ECO:0000313" key="2">
    <source>
        <dbReference type="EMBL" id="MBD2530125.1"/>
    </source>
</evidence>